<dbReference type="AlphaFoldDB" id="M7SM33"/>
<feature type="domain" description="C2H2-type" evidence="2">
    <location>
        <begin position="355"/>
        <end position="384"/>
    </location>
</feature>
<feature type="compositionally biased region" description="Polar residues" evidence="1">
    <location>
        <begin position="191"/>
        <end position="201"/>
    </location>
</feature>
<protein>
    <submittedName>
        <fullName evidence="3">Putative c2h2 transcription factor protein</fullName>
    </submittedName>
</protein>
<feature type="region of interest" description="Disordered" evidence="1">
    <location>
        <begin position="175"/>
        <end position="201"/>
    </location>
</feature>
<dbReference type="InterPro" id="IPR051061">
    <property type="entry name" value="Zinc_finger_trans_reg"/>
</dbReference>
<evidence type="ECO:0000259" key="2">
    <source>
        <dbReference type="SMART" id="SM00355"/>
    </source>
</evidence>
<feature type="domain" description="C2H2-type" evidence="2">
    <location>
        <begin position="287"/>
        <end position="314"/>
    </location>
</feature>
<reference evidence="4" key="1">
    <citation type="journal article" date="2013" name="Genome Announc.">
        <title>Draft genome sequence of the grapevine dieback fungus Eutypa lata UCR-EL1.</title>
        <authorList>
            <person name="Blanco-Ulate B."/>
            <person name="Rolshausen P.E."/>
            <person name="Cantu D."/>
        </authorList>
    </citation>
    <scope>NUCLEOTIDE SEQUENCE [LARGE SCALE GENOMIC DNA]</scope>
    <source>
        <strain evidence="4">UCR-EL1</strain>
    </source>
</reference>
<gene>
    <name evidence="3" type="ORF">UCREL1_7552</name>
</gene>
<dbReference type="Pfam" id="PF26177">
    <property type="entry name" value="zf_C2H2_17_1st"/>
    <property type="match status" value="1"/>
</dbReference>
<dbReference type="GO" id="GO:0006357">
    <property type="term" value="P:regulation of transcription by RNA polymerase II"/>
    <property type="evidence" value="ECO:0007669"/>
    <property type="project" value="TreeGrafter"/>
</dbReference>
<name>M7SM33_EUTLA</name>
<feature type="region of interest" description="Disordered" evidence="1">
    <location>
        <begin position="417"/>
        <end position="436"/>
    </location>
</feature>
<dbReference type="OrthoDB" id="5305647at2759"/>
<feature type="region of interest" description="Disordered" evidence="1">
    <location>
        <begin position="216"/>
        <end position="268"/>
    </location>
</feature>
<dbReference type="InterPro" id="IPR013087">
    <property type="entry name" value="Znf_C2H2_type"/>
</dbReference>
<dbReference type="GO" id="GO:0005634">
    <property type="term" value="C:nucleus"/>
    <property type="evidence" value="ECO:0007669"/>
    <property type="project" value="TreeGrafter"/>
</dbReference>
<evidence type="ECO:0000313" key="4">
    <source>
        <dbReference type="Proteomes" id="UP000012174"/>
    </source>
</evidence>
<dbReference type="PANTHER" id="PTHR46179">
    <property type="entry name" value="ZINC FINGER PROTEIN"/>
    <property type="match status" value="1"/>
</dbReference>
<dbReference type="Proteomes" id="UP000012174">
    <property type="component" value="Unassembled WGS sequence"/>
</dbReference>
<evidence type="ECO:0000313" key="3">
    <source>
        <dbReference type="EMBL" id="EMR65453.1"/>
    </source>
</evidence>
<dbReference type="KEGG" id="ela:UCREL1_7552"/>
<sequence>MDGYLGPDWNMSMEMMGEYPIPVSDFHHIPEYNEATGYQVPFNTEVRAESSFQQYPLQLAGEAVPHDYAMQQQQHQHGVVGNGGSDYDEVGQHVRAVGQAFRKKKIEYGFTITRSVGDRSKICRCYILPLRIRDDERGRLAFLQIFNSNRSYNQALRDYRFKMSVVSYDPKHFHTNSNTYPNVGAEGGPNDGSSTQSHTAPFSPTALDLIEEVGNYNAGHGSVHDPSSPSAHSFLSPLTPPEQRGSPSPASAPKRVKFNEDNAGQSRTKLIPRPRRGEVHKNENGKFECTVPGCTDRPREFIRKCEWNKHMDKHDRPYHCEREGCEKLPGFTYTGGLLRHEREVHNEHGGPKNLLNCPHTSCKRYLGKGFSRLENLNEHLRRCHTAGVGHAIDAADVDVSDATTAAAAAAVAQAPVPRLGDKRKAEDEDPRDDEVKRLRMENRSLHGDVQNLHAEIQSLRGDFQRTMSESQQQTEALKRQLIAAMNRMAQMQNVIDGRPNPEQGNGNSPPSSLTLFDESTTAPY</sequence>
<feature type="compositionally biased region" description="Polar residues" evidence="1">
    <location>
        <begin position="502"/>
        <end position="524"/>
    </location>
</feature>
<dbReference type="eggNOG" id="ENOG502SNWP">
    <property type="taxonomic scope" value="Eukaryota"/>
</dbReference>
<dbReference type="PANTHER" id="PTHR46179:SF24">
    <property type="entry name" value="C2H2-TYPE DOMAIN-CONTAINING PROTEIN"/>
    <property type="match status" value="1"/>
</dbReference>
<feature type="domain" description="C2H2-type" evidence="2">
    <location>
        <begin position="318"/>
        <end position="345"/>
    </location>
</feature>
<dbReference type="Gene3D" id="3.30.160.60">
    <property type="entry name" value="Classic Zinc Finger"/>
    <property type="match status" value="1"/>
</dbReference>
<dbReference type="HOGENOM" id="CLU_519741_0_0_1"/>
<accession>M7SM33</accession>
<feature type="region of interest" description="Disordered" evidence="1">
    <location>
        <begin position="495"/>
        <end position="524"/>
    </location>
</feature>
<organism evidence="3 4">
    <name type="scientific">Eutypa lata (strain UCR-EL1)</name>
    <name type="common">Grapevine dieback disease fungus</name>
    <name type="synonym">Eutypa armeniacae</name>
    <dbReference type="NCBI Taxonomy" id="1287681"/>
    <lineage>
        <taxon>Eukaryota</taxon>
        <taxon>Fungi</taxon>
        <taxon>Dikarya</taxon>
        <taxon>Ascomycota</taxon>
        <taxon>Pezizomycotina</taxon>
        <taxon>Sordariomycetes</taxon>
        <taxon>Xylariomycetidae</taxon>
        <taxon>Xylariales</taxon>
        <taxon>Diatrypaceae</taxon>
        <taxon>Eutypa</taxon>
    </lineage>
</organism>
<dbReference type="SMART" id="SM00355">
    <property type="entry name" value="ZnF_C2H2"/>
    <property type="match status" value="3"/>
</dbReference>
<dbReference type="OMA" id="HIPEYNE"/>
<dbReference type="EMBL" id="KB706863">
    <property type="protein sequence ID" value="EMR65453.1"/>
    <property type="molecule type" value="Genomic_DNA"/>
</dbReference>
<proteinExistence type="predicted"/>
<keyword evidence="4" id="KW-1185">Reference proteome</keyword>
<evidence type="ECO:0000256" key="1">
    <source>
        <dbReference type="SAM" id="MobiDB-lite"/>
    </source>
</evidence>
<dbReference type="InterPro" id="IPR059009">
    <property type="entry name" value="Znf_C2H2_17_1st"/>
</dbReference>